<protein>
    <recommendedName>
        <fullName evidence="4">BTB domain-containing protein</fullName>
    </recommendedName>
</protein>
<feature type="region of interest" description="Disordered" evidence="3">
    <location>
        <begin position="393"/>
        <end position="415"/>
    </location>
</feature>
<dbReference type="Pfam" id="PF00651">
    <property type="entry name" value="BTB"/>
    <property type="match status" value="1"/>
</dbReference>
<feature type="region of interest" description="Disordered" evidence="3">
    <location>
        <begin position="268"/>
        <end position="301"/>
    </location>
</feature>
<feature type="compositionally biased region" description="Low complexity" evidence="3">
    <location>
        <begin position="147"/>
        <end position="156"/>
    </location>
</feature>
<comment type="subcellular location">
    <subcellularLocation>
        <location evidence="1">Nucleus</location>
    </subcellularLocation>
</comment>
<reference evidence="5" key="1">
    <citation type="submission" date="2020-05" db="UniProtKB">
        <authorList>
            <consortium name="EnsemblMetazoa"/>
        </authorList>
    </citation>
    <scope>IDENTIFICATION</scope>
    <source>
        <strain evidence="5">Jacobina</strain>
    </source>
</reference>
<dbReference type="InterPro" id="IPR000210">
    <property type="entry name" value="BTB/POZ_dom"/>
</dbReference>
<accession>A0A1B0CRC0</accession>
<dbReference type="EMBL" id="AJWK01024568">
    <property type="status" value="NOT_ANNOTATED_CDS"/>
    <property type="molecule type" value="Genomic_DNA"/>
</dbReference>
<dbReference type="CDD" id="cd18315">
    <property type="entry name" value="BTB_POZ_BAB-like"/>
    <property type="match status" value="1"/>
</dbReference>
<dbReference type="PROSITE" id="PS50097">
    <property type="entry name" value="BTB"/>
    <property type="match status" value="1"/>
</dbReference>
<dbReference type="GO" id="GO:0006357">
    <property type="term" value="P:regulation of transcription by RNA polymerase II"/>
    <property type="evidence" value="ECO:0007669"/>
    <property type="project" value="TreeGrafter"/>
</dbReference>
<dbReference type="EnsemblMetazoa" id="LLOJ007418-RA">
    <property type="protein sequence ID" value="LLOJ007418-PA"/>
    <property type="gene ID" value="LLOJ007418"/>
</dbReference>
<dbReference type="AlphaFoldDB" id="A0A1B0CRC0"/>
<dbReference type="InterPro" id="IPR011333">
    <property type="entry name" value="SKP1/BTB/POZ_sf"/>
</dbReference>
<dbReference type="PANTHER" id="PTHR23110:SF108">
    <property type="entry name" value="LD19131P"/>
    <property type="match status" value="1"/>
</dbReference>
<keyword evidence="6" id="KW-1185">Reference proteome</keyword>
<evidence type="ECO:0000256" key="2">
    <source>
        <dbReference type="ARBA" id="ARBA00023242"/>
    </source>
</evidence>
<dbReference type="Gene3D" id="3.30.710.10">
    <property type="entry name" value="Potassium Channel Kv1.1, Chain A"/>
    <property type="match status" value="1"/>
</dbReference>
<evidence type="ECO:0000313" key="5">
    <source>
        <dbReference type="EnsemblMetazoa" id="LLOJ007418-PA"/>
    </source>
</evidence>
<sequence length="436" mass="48270">MNNQQFCIRWNSHLGSLGAAFPQMLAGQRFVDVTLACEGHQVHCHRLVLAACSTYFEALLGENPCKHPIIILPRDIKLWEIQALVDFMYKGEVNVSSAGLPDLIKCAEMLQIRGLCGADAALYLNTVTDAKETQEETPKTDEQYLKSSPDVSPVVDTSEITRLLDTSMDTDGASKSKTDNSQPPSEAPPSCGTIRVISNENLFENYNQLSMGRNDGDIPTIEVEDESEDIMRHLLPPSLKYNSKSMSISVRSGRASSVESCENIICSPNLEDPLRQDDEAINGEDDASSDAEESEDMDLPPLIPFSKGQQTIKQEPPYCPLANVTCEYDDPDADDPGQPFGSATRRIRRSETLLAQAADCVLRGQTFQTVSNMFSIPISTIRFFMDRKGILPKRKRGRAATGDSPRRTNPGVRAISEEPPFHFVNFKLPKIRPKLT</sequence>
<dbReference type="VEuPathDB" id="VectorBase:LLOJ007418"/>
<feature type="compositionally biased region" description="Acidic residues" evidence="3">
    <location>
        <begin position="279"/>
        <end position="298"/>
    </location>
</feature>
<evidence type="ECO:0000256" key="3">
    <source>
        <dbReference type="SAM" id="MobiDB-lite"/>
    </source>
</evidence>
<proteinExistence type="predicted"/>
<feature type="domain" description="BTB" evidence="4">
    <location>
        <begin position="31"/>
        <end position="97"/>
    </location>
</feature>
<keyword evidence="2" id="KW-0539">Nucleus</keyword>
<dbReference type="VEuPathDB" id="VectorBase:LLONM1_008956"/>
<organism evidence="5 6">
    <name type="scientific">Lutzomyia longipalpis</name>
    <name type="common">Sand fly</name>
    <dbReference type="NCBI Taxonomy" id="7200"/>
    <lineage>
        <taxon>Eukaryota</taxon>
        <taxon>Metazoa</taxon>
        <taxon>Ecdysozoa</taxon>
        <taxon>Arthropoda</taxon>
        <taxon>Hexapoda</taxon>
        <taxon>Insecta</taxon>
        <taxon>Pterygota</taxon>
        <taxon>Neoptera</taxon>
        <taxon>Endopterygota</taxon>
        <taxon>Diptera</taxon>
        <taxon>Nematocera</taxon>
        <taxon>Psychodoidea</taxon>
        <taxon>Psychodidae</taxon>
        <taxon>Lutzomyia</taxon>
        <taxon>Lutzomyia</taxon>
    </lineage>
</organism>
<evidence type="ECO:0000313" key="6">
    <source>
        <dbReference type="Proteomes" id="UP000092461"/>
    </source>
</evidence>
<evidence type="ECO:0000259" key="4">
    <source>
        <dbReference type="PROSITE" id="PS50097"/>
    </source>
</evidence>
<dbReference type="PANTHER" id="PTHR23110">
    <property type="entry name" value="BTB DOMAIN TRANSCRIPTION FACTOR"/>
    <property type="match status" value="1"/>
</dbReference>
<dbReference type="GO" id="GO:0005634">
    <property type="term" value="C:nucleus"/>
    <property type="evidence" value="ECO:0007669"/>
    <property type="project" value="UniProtKB-SubCell"/>
</dbReference>
<feature type="region of interest" description="Disordered" evidence="3">
    <location>
        <begin position="132"/>
        <end position="191"/>
    </location>
</feature>
<dbReference type="SUPFAM" id="SSF54695">
    <property type="entry name" value="POZ domain"/>
    <property type="match status" value="1"/>
</dbReference>
<dbReference type="SMART" id="SM00225">
    <property type="entry name" value="BTB"/>
    <property type="match status" value="1"/>
</dbReference>
<dbReference type="Proteomes" id="UP000092461">
    <property type="component" value="Unassembled WGS sequence"/>
</dbReference>
<evidence type="ECO:0000256" key="1">
    <source>
        <dbReference type="ARBA" id="ARBA00004123"/>
    </source>
</evidence>
<name>A0A1B0CRC0_LUTLO</name>
<feature type="compositionally biased region" description="Basic and acidic residues" evidence="3">
    <location>
        <begin position="132"/>
        <end position="144"/>
    </location>
</feature>
<dbReference type="InterPro" id="IPR051095">
    <property type="entry name" value="Dros_DevTransReg"/>
</dbReference>